<feature type="non-terminal residue" evidence="2">
    <location>
        <position position="1"/>
    </location>
</feature>
<dbReference type="Proteomes" id="UP000708208">
    <property type="component" value="Unassembled WGS sequence"/>
</dbReference>
<protein>
    <recommendedName>
        <fullName evidence="1">Orc1-like AAA ATPase domain-containing protein</fullName>
    </recommendedName>
</protein>
<sequence>GEYSNDTQVSHFIGREDLLAKIQLAFRSKTKVGPNIVVLYGLSGIGKTQLAKHCANHWVAQDDNVIYI</sequence>
<evidence type="ECO:0000259" key="1">
    <source>
        <dbReference type="Pfam" id="PF13191"/>
    </source>
</evidence>
<dbReference type="InterPro" id="IPR041664">
    <property type="entry name" value="AAA_16"/>
</dbReference>
<gene>
    <name evidence="2" type="ORF">AFUS01_LOCUS34846</name>
</gene>
<feature type="domain" description="Orc1-like AAA ATPase" evidence="1">
    <location>
        <begin position="12"/>
        <end position="60"/>
    </location>
</feature>
<organism evidence="2 3">
    <name type="scientific">Allacma fusca</name>
    <dbReference type="NCBI Taxonomy" id="39272"/>
    <lineage>
        <taxon>Eukaryota</taxon>
        <taxon>Metazoa</taxon>
        <taxon>Ecdysozoa</taxon>
        <taxon>Arthropoda</taxon>
        <taxon>Hexapoda</taxon>
        <taxon>Collembola</taxon>
        <taxon>Symphypleona</taxon>
        <taxon>Sminthuridae</taxon>
        <taxon>Allacma</taxon>
    </lineage>
</organism>
<accession>A0A8J2KWG5</accession>
<dbReference type="EMBL" id="CAJVCH010533683">
    <property type="protein sequence ID" value="CAG7824702.1"/>
    <property type="molecule type" value="Genomic_DNA"/>
</dbReference>
<keyword evidence="3" id="KW-1185">Reference proteome</keyword>
<dbReference type="Pfam" id="PF13191">
    <property type="entry name" value="AAA_16"/>
    <property type="match status" value="1"/>
</dbReference>
<evidence type="ECO:0000313" key="3">
    <source>
        <dbReference type="Proteomes" id="UP000708208"/>
    </source>
</evidence>
<dbReference type="AlphaFoldDB" id="A0A8J2KWG5"/>
<reference evidence="2" key="1">
    <citation type="submission" date="2021-06" db="EMBL/GenBank/DDBJ databases">
        <authorList>
            <person name="Hodson N. C."/>
            <person name="Mongue J. A."/>
            <person name="Jaron S. K."/>
        </authorList>
    </citation>
    <scope>NUCLEOTIDE SEQUENCE</scope>
</reference>
<dbReference type="OrthoDB" id="6747958at2759"/>
<evidence type="ECO:0000313" key="2">
    <source>
        <dbReference type="EMBL" id="CAG7824702.1"/>
    </source>
</evidence>
<comment type="caution">
    <text evidence="2">The sequence shown here is derived from an EMBL/GenBank/DDBJ whole genome shotgun (WGS) entry which is preliminary data.</text>
</comment>
<proteinExistence type="predicted"/>
<name>A0A8J2KWG5_9HEXA</name>